<keyword evidence="3" id="KW-1185">Reference proteome</keyword>
<dbReference type="Gene3D" id="3.10.180.10">
    <property type="entry name" value="2,3-Dihydroxybiphenyl 1,2-Dioxygenase, domain 1"/>
    <property type="match status" value="1"/>
</dbReference>
<feature type="domain" description="VOC" evidence="1">
    <location>
        <begin position="4"/>
        <end position="122"/>
    </location>
</feature>
<comment type="caution">
    <text evidence="2">The sequence shown here is derived from an EMBL/GenBank/DDBJ whole genome shotgun (WGS) entry which is preliminary data.</text>
</comment>
<organism evidence="2 3">
    <name type="scientific">Bacillus badius</name>
    <dbReference type="NCBI Taxonomy" id="1455"/>
    <lineage>
        <taxon>Bacteria</taxon>
        <taxon>Bacillati</taxon>
        <taxon>Bacillota</taxon>
        <taxon>Bacilli</taxon>
        <taxon>Bacillales</taxon>
        <taxon>Bacillaceae</taxon>
        <taxon>Pseudobacillus</taxon>
    </lineage>
</organism>
<accession>A0ABR5ARS1</accession>
<dbReference type="Pfam" id="PF00903">
    <property type="entry name" value="Glyoxalase"/>
    <property type="match status" value="1"/>
</dbReference>
<name>A0ABR5ARS1_BACBA</name>
<dbReference type="RefSeq" id="WP_041101182.1">
    <property type="nucleotide sequence ID" value="NZ_JARTHD010000064.1"/>
</dbReference>
<dbReference type="InterPro" id="IPR029068">
    <property type="entry name" value="Glyas_Bleomycin-R_OHBP_Dase"/>
</dbReference>
<evidence type="ECO:0000259" key="1">
    <source>
        <dbReference type="PROSITE" id="PS51819"/>
    </source>
</evidence>
<dbReference type="PANTHER" id="PTHR21366">
    <property type="entry name" value="GLYOXALASE FAMILY PROTEIN"/>
    <property type="match status" value="1"/>
</dbReference>
<reference evidence="2 3" key="1">
    <citation type="submission" date="2015-01" db="EMBL/GenBank/DDBJ databases">
        <title>Genome Assembly of Bacillus badius MTCC 1458.</title>
        <authorList>
            <person name="Verma A."/>
            <person name="Khatri I."/>
            <person name="Mual P."/>
            <person name="Subramanian S."/>
            <person name="Krishnamurthi S."/>
        </authorList>
    </citation>
    <scope>NUCLEOTIDE SEQUENCE [LARGE SCALE GENOMIC DNA]</scope>
    <source>
        <strain evidence="2 3">MTCC 1458</strain>
    </source>
</reference>
<dbReference type="PROSITE" id="PS51819">
    <property type="entry name" value="VOC"/>
    <property type="match status" value="1"/>
</dbReference>
<dbReference type="InterPro" id="IPR050383">
    <property type="entry name" value="GlyoxalaseI/FosfomycinResist"/>
</dbReference>
<dbReference type="InterPro" id="IPR037523">
    <property type="entry name" value="VOC_core"/>
</dbReference>
<gene>
    <name evidence="2" type="ORF">SD77_1568</name>
</gene>
<dbReference type="PANTHER" id="PTHR21366:SF14">
    <property type="entry name" value="GLYOXALASE DOMAIN-CONTAINING PROTEIN 5"/>
    <property type="match status" value="1"/>
</dbReference>
<sequence>MIKKIDHLVITTANMENCISFYKKLGFTAKNTNERWELFAGDFKINVHFLGKELSPHAKHIQTGSADLCLEVNGSIDYLKNELEKKNIELETGTVERTGVKGKMKSLYLRDPDGNLLEFCSYE</sequence>
<proteinExistence type="predicted"/>
<evidence type="ECO:0000313" key="3">
    <source>
        <dbReference type="Proteomes" id="UP000031982"/>
    </source>
</evidence>
<dbReference type="Proteomes" id="UP000031982">
    <property type="component" value="Unassembled WGS sequence"/>
</dbReference>
<protein>
    <submittedName>
        <fullName evidence="2">Biphenyl-2,3-diol 1,2-dioxygenase III</fullName>
    </submittedName>
</protein>
<dbReference type="EMBL" id="JXLP01000015">
    <property type="protein sequence ID" value="KIL77325.1"/>
    <property type="molecule type" value="Genomic_DNA"/>
</dbReference>
<dbReference type="SUPFAM" id="SSF54593">
    <property type="entry name" value="Glyoxalase/Bleomycin resistance protein/Dihydroxybiphenyl dioxygenase"/>
    <property type="match status" value="1"/>
</dbReference>
<evidence type="ECO:0000313" key="2">
    <source>
        <dbReference type="EMBL" id="KIL77325.1"/>
    </source>
</evidence>
<dbReference type="InterPro" id="IPR004360">
    <property type="entry name" value="Glyas_Fos-R_dOase_dom"/>
</dbReference>